<keyword evidence="2" id="KW-0560">Oxidoreductase</keyword>
<keyword evidence="3" id="KW-1185">Reference proteome</keyword>
<dbReference type="PANTHER" id="PTHR32419">
    <property type="entry name" value="GLUTATHIONYL-HYDROQUINONE REDUCTASE"/>
    <property type="match status" value="1"/>
</dbReference>
<sequence>MGLLIDGKWHDQWYDTKKHGGEFVRESAKLRDWVTADGEPGPNGQPGLPAEAGRYHLYVSLACPWAHRTLILRKLKGLEALIGMSYVSPLMLDQGWTYHTQEGSSGDPVNGVAYHRELYTLTDPHYTGRVTVPALWDKRTGRIVNNESAELLRMFNGAFDGLTGNRLDFYPEDLRKTIDAINADVYDHINNGVYKTGFATEQQAYDKHVMALFEALERIERRLGESRYLAGEWLTEADIRLFTTLVRFDAVYFGHFKCNLKRIEDYPNLSNYLRELYQWPGVAETVSLDHIQRHYYYSHDTINPTRIVPKGPLLDFDRPHDRERLRGKGIREK</sequence>
<evidence type="ECO:0000313" key="3">
    <source>
        <dbReference type="Proteomes" id="UP001595579"/>
    </source>
</evidence>
<dbReference type="SFLD" id="SFLDS00019">
    <property type="entry name" value="Glutathione_Transferase_(cytos"/>
    <property type="match status" value="1"/>
</dbReference>
<dbReference type="RefSeq" id="WP_386770612.1">
    <property type="nucleotide sequence ID" value="NZ_JBHRUG010000002.1"/>
</dbReference>
<dbReference type="InterPro" id="IPR036249">
    <property type="entry name" value="Thioredoxin-like_sf"/>
</dbReference>
<proteinExistence type="predicted"/>
<dbReference type="SUPFAM" id="SSF47616">
    <property type="entry name" value="GST C-terminal domain-like"/>
    <property type="match status" value="1"/>
</dbReference>
<dbReference type="PANTHER" id="PTHR32419:SF6">
    <property type="entry name" value="GLUTATHIONE S-TRANSFERASE OMEGA-LIKE 1-RELATED"/>
    <property type="match status" value="1"/>
</dbReference>
<dbReference type="InterPro" id="IPR040079">
    <property type="entry name" value="Glutathione_S-Trfase"/>
</dbReference>
<dbReference type="InterPro" id="IPR010987">
    <property type="entry name" value="Glutathione-S-Trfase_C-like"/>
</dbReference>
<comment type="caution">
    <text evidence="2">The sequence shown here is derived from an EMBL/GenBank/DDBJ whole genome shotgun (WGS) entry which is preliminary data.</text>
</comment>
<accession>A0ABV7LHZ5</accession>
<dbReference type="Gene3D" id="1.20.1050.10">
    <property type="match status" value="1"/>
</dbReference>
<dbReference type="InterPro" id="IPR036282">
    <property type="entry name" value="Glutathione-S-Trfase_C_sf"/>
</dbReference>
<dbReference type="InterPro" id="IPR047047">
    <property type="entry name" value="GST_Omega-like_C"/>
</dbReference>
<dbReference type="SFLD" id="SFLDG01148">
    <property type="entry name" value="Xi_(cytGST)"/>
    <property type="match status" value="1"/>
</dbReference>
<dbReference type="Pfam" id="PF13409">
    <property type="entry name" value="GST_N_2"/>
    <property type="match status" value="1"/>
</dbReference>
<feature type="domain" description="GST C-terminal" evidence="1">
    <location>
        <begin position="171"/>
        <end position="295"/>
    </location>
</feature>
<dbReference type="Pfam" id="PF13410">
    <property type="entry name" value="GST_C_2"/>
    <property type="match status" value="1"/>
</dbReference>
<dbReference type="InterPro" id="IPR004045">
    <property type="entry name" value="Glutathione_S-Trfase_N"/>
</dbReference>
<gene>
    <name evidence="2" type="ORF">ACFOEV_00790</name>
</gene>
<evidence type="ECO:0000259" key="1">
    <source>
        <dbReference type="PROSITE" id="PS50405"/>
    </source>
</evidence>
<reference evidence="3" key="1">
    <citation type="journal article" date="2019" name="Int. J. Syst. Evol. Microbiol.">
        <title>The Global Catalogue of Microorganisms (GCM) 10K type strain sequencing project: providing services to taxonomists for standard genome sequencing and annotation.</title>
        <authorList>
            <consortium name="The Broad Institute Genomics Platform"/>
            <consortium name="The Broad Institute Genome Sequencing Center for Infectious Disease"/>
            <person name="Wu L."/>
            <person name="Ma J."/>
        </authorList>
    </citation>
    <scope>NUCLEOTIDE SEQUENCE [LARGE SCALE GENOMIC DNA]</scope>
    <source>
        <strain evidence="3">CECT 7698</strain>
    </source>
</reference>
<name>A0ABV7LHZ5_9GAMM</name>
<dbReference type="InterPro" id="IPR016639">
    <property type="entry name" value="GST_Omega/GSH"/>
</dbReference>
<dbReference type="SUPFAM" id="SSF52833">
    <property type="entry name" value="Thioredoxin-like"/>
    <property type="match status" value="1"/>
</dbReference>
<dbReference type="GO" id="GO:0016491">
    <property type="term" value="F:oxidoreductase activity"/>
    <property type="evidence" value="ECO:0007669"/>
    <property type="project" value="UniProtKB-KW"/>
</dbReference>
<dbReference type="Gene3D" id="3.40.30.10">
    <property type="entry name" value="Glutaredoxin"/>
    <property type="match status" value="1"/>
</dbReference>
<dbReference type="EMBL" id="JBHRUG010000002">
    <property type="protein sequence ID" value="MFC3282142.1"/>
    <property type="molecule type" value="Genomic_DNA"/>
</dbReference>
<dbReference type="PROSITE" id="PS50405">
    <property type="entry name" value="GST_CTER"/>
    <property type="match status" value="1"/>
</dbReference>
<organism evidence="2 3">
    <name type="scientific">Litchfieldella rifensis</name>
    <dbReference type="NCBI Taxonomy" id="762643"/>
    <lineage>
        <taxon>Bacteria</taxon>
        <taxon>Pseudomonadati</taxon>
        <taxon>Pseudomonadota</taxon>
        <taxon>Gammaproteobacteria</taxon>
        <taxon>Oceanospirillales</taxon>
        <taxon>Halomonadaceae</taxon>
        <taxon>Litchfieldella</taxon>
    </lineage>
</organism>
<dbReference type="PIRSF" id="PIRSF015753">
    <property type="entry name" value="GST"/>
    <property type="match status" value="1"/>
</dbReference>
<dbReference type="CDD" id="cd03190">
    <property type="entry name" value="GST_C_Omega_like"/>
    <property type="match status" value="1"/>
</dbReference>
<evidence type="ECO:0000313" key="2">
    <source>
        <dbReference type="EMBL" id="MFC3282142.1"/>
    </source>
</evidence>
<dbReference type="SFLD" id="SFLDG01206">
    <property type="entry name" value="Xi.1"/>
    <property type="match status" value="1"/>
</dbReference>
<dbReference type="Proteomes" id="UP001595579">
    <property type="component" value="Unassembled WGS sequence"/>
</dbReference>
<protein>
    <submittedName>
        <fullName evidence="2">Glutathione S-transferase family protein</fullName>
        <ecNumber evidence="2">1.8.5.-</ecNumber>
    </submittedName>
</protein>
<dbReference type="EC" id="1.8.5.-" evidence="2"/>